<dbReference type="InterPro" id="IPR050104">
    <property type="entry name" value="FMN-dep_NADH:Q_OxRdtase_AzoR1"/>
</dbReference>
<dbReference type="Proteomes" id="UP000619376">
    <property type="component" value="Unassembled WGS sequence"/>
</dbReference>
<evidence type="ECO:0000256" key="2">
    <source>
        <dbReference type="ARBA" id="ARBA00022643"/>
    </source>
</evidence>
<comment type="subunit">
    <text evidence="6">Homodimer.</text>
</comment>
<dbReference type="GO" id="GO:0016652">
    <property type="term" value="F:oxidoreductase activity, acting on NAD(P)H as acceptor"/>
    <property type="evidence" value="ECO:0007669"/>
    <property type="project" value="UniProtKB-UniRule"/>
</dbReference>
<proteinExistence type="inferred from homology"/>
<dbReference type="HAMAP" id="MF_01216">
    <property type="entry name" value="Azoreductase_type1"/>
    <property type="match status" value="1"/>
</dbReference>
<reference evidence="8" key="1">
    <citation type="journal article" date="2014" name="Int. J. Syst. Evol. Microbiol.">
        <title>Complete genome of a new Firmicutes species belonging to the dominant human colonic microbiota ('Ruminococcus bicirculans') reveals two chromosomes and a selective capacity to utilize plant glucans.</title>
        <authorList>
            <consortium name="NISC Comparative Sequencing Program"/>
            <person name="Wegmann U."/>
            <person name="Louis P."/>
            <person name="Goesmann A."/>
            <person name="Henrissat B."/>
            <person name="Duncan S.H."/>
            <person name="Flint H.J."/>
        </authorList>
    </citation>
    <scope>NUCLEOTIDE SEQUENCE</scope>
    <source>
        <strain evidence="8">CGMCC 1.18437</strain>
    </source>
</reference>
<dbReference type="PANTHER" id="PTHR43741:SF7">
    <property type="entry name" value="FMN-DEPENDENT NADH:QUINONE OXIDOREDUCTASE"/>
    <property type="match status" value="1"/>
</dbReference>
<reference evidence="9 10" key="3">
    <citation type="submission" date="2020-08" db="EMBL/GenBank/DDBJ databases">
        <title>Genomic Encyclopedia of Type Strains, Phase IV (KMG-IV): sequencing the most valuable type-strain genomes for metagenomic binning, comparative biology and taxonomic classification.</title>
        <authorList>
            <person name="Goeker M."/>
        </authorList>
    </citation>
    <scope>NUCLEOTIDE SEQUENCE [LARGE SCALE GENOMIC DNA]</scope>
    <source>
        <strain evidence="9 10">DSM 27521</strain>
    </source>
</reference>
<feature type="domain" description="Flavodoxin-like fold" evidence="7">
    <location>
        <begin position="3"/>
        <end position="203"/>
    </location>
</feature>
<dbReference type="PANTHER" id="PTHR43741">
    <property type="entry name" value="FMN-DEPENDENT NADH-AZOREDUCTASE 1"/>
    <property type="match status" value="1"/>
</dbReference>
<comment type="catalytic activity">
    <reaction evidence="5">
        <text>N,N-dimethyl-1,4-phenylenediamine + anthranilate + 2 NAD(+) = 2-(4-dimethylaminophenyl)diazenylbenzoate + 2 NADH + 2 H(+)</text>
        <dbReference type="Rhea" id="RHEA:55872"/>
        <dbReference type="ChEBI" id="CHEBI:15378"/>
        <dbReference type="ChEBI" id="CHEBI:15783"/>
        <dbReference type="ChEBI" id="CHEBI:16567"/>
        <dbReference type="ChEBI" id="CHEBI:57540"/>
        <dbReference type="ChEBI" id="CHEBI:57945"/>
        <dbReference type="ChEBI" id="CHEBI:71579"/>
        <dbReference type="EC" id="1.7.1.17"/>
    </reaction>
    <physiologicalReaction direction="right-to-left" evidence="5">
        <dbReference type="Rhea" id="RHEA:55874"/>
    </physiologicalReaction>
</comment>
<reference evidence="8" key="4">
    <citation type="submission" date="2024-05" db="EMBL/GenBank/DDBJ databases">
        <authorList>
            <person name="Sun Q."/>
            <person name="Zhou Y."/>
        </authorList>
    </citation>
    <scope>NUCLEOTIDE SEQUENCE</scope>
    <source>
        <strain evidence="8">CGMCC 1.18437</strain>
    </source>
</reference>
<comment type="function">
    <text evidence="6">Also exhibits azoreductase activity. Catalyzes the reductive cleavage of the azo bond in aromatic azo compounds to the corresponding amines.</text>
</comment>
<dbReference type="EMBL" id="JACHFK010000001">
    <property type="protein sequence ID" value="MBB5375180.1"/>
    <property type="molecule type" value="Genomic_DNA"/>
</dbReference>
<evidence type="ECO:0000256" key="3">
    <source>
        <dbReference type="ARBA" id="ARBA00023002"/>
    </source>
</evidence>
<dbReference type="EC" id="1.7.1.17" evidence="6"/>
<evidence type="ECO:0000256" key="5">
    <source>
        <dbReference type="ARBA" id="ARBA00048542"/>
    </source>
</evidence>
<dbReference type="SUPFAM" id="SSF52218">
    <property type="entry name" value="Flavoproteins"/>
    <property type="match status" value="1"/>
</dbReference>
<dbReference type="GO" id="GO:0016655">
    <property type="term" value="F:oxidoreductase activity, acting on NAD(P)H, quinone or similar compound as acceptor"/>
    <property type="evidence" value="ECO:0007669"/>
    <property type="project" value="InterPro"/>
</dbReference>
<evidence type="ECO:0000256" key="4">
    <source>
        <dbReference type="ARBA" id="ARBA00023027"/>
    </source>
</evidence>
<protein>
    <recommendedName>
        <fullName evidence="6">FMN dependent NADH:quinone oxidoreductase</fullName>
        <ecNumber evidence="6">1.6.5.-</ecNumber>
    </recommendedName>
    <alternativeName>
        <fullName evidence="6">Azo-dye reductase</fullName>
    </alternativeName>
    <alternativeName>
        <fullName evidence="6">FMN-dependent NADH-azo compound oxidoreductase</fullName>
    </alternativeName>
    <alternativeName>
        <fullName evidence="6">FMN-dependent NADH-azoreductase</fullName>
        <ecNumber evidence="6">1.7.1.17</ecNumber>
    </alternativeName>
</protein>
<keyword evidence="2 6" id="KW-0288">FMN</keyword>
<sequence>MTHVLMITGNPKPLELSYSRRLGQMFRDTYARADVTARISVLDLYADHVPLIDADVMTGWGKLAQQQPLDPHEARKVERLSALVDQFLAADLVVFALPMWNFGYPPMVKAYMDAIAVAGRTFQYTERGPVGLTSGKHAVILEARGSVWSEGPAQSMEHSVSHLRTFLGFLGITDVQTVFAEDLGTDPTQSETIFNTAARRAEALAQTCAHAALQA</sequence>
<gene>
    <name evidence="6 8" type="primary">azoR</name>
    <name evidence="8" type="ORF">GCM10017781_04180</name>
    <name evidence="9" type="ORF">HNQ07_000624</name>
</gene>
<name>A0A7W8KC27_9DEIO</name>
<dbReference type="AlphaFoldDB" id="A0A7W8KC27"/>
<dbReference type="GO" id="GO:0010181">
    <property type="term" value="F:FMN binding"/>
    <property type="evidence" value="ECO:0007669"/>
    <property type="project" value="UniProtKB-UniRule"/>
</dbReference>
<feature type="binding site" evidence="6">
    <location>
        <begin position="99"/>
        <end position="102"/>
    </location>
    <ligand>
        <name>FMN</name>
        <dbReference type="ChEBI" id="CHEBI:58210"/>
    </ligand>
</feature>
<dbReference type="EMBL" id="BNAJ01000001">
    <property type="protein sequence ID" value="GHF31149.1"/>
    <property type="molecule type" value="Genomic_DNA"/>
</dbReference>
<dbReference type="Gene3D" id="3.40.50.360">
    <property type="match status" value="1"/>
</dbReference>
<comment type="cofactor">
    <cofactor evidence="6">
        <name>FMN</name>
        <dbReference type="ChEBI" id="CHEBI:58210"/>
    </cofactor>
    <text evidence="6">Binds 1 FMN per subunit.</text>
</comment>
<evidence type="ECO:0000259" key="7">
    <source>
        <dbReference type="Pfam" id="PF02525"/>
    </source>
</evidence>
<evidence type="ECO:0000313" key="9">
    <source>
        <dbReference type="EMBL" id="MBB5375180.1"/>
    </source>
</evidence>
<dbReference type="EC" id="1.6.5.-" evidence="6"/>
<comment type="caution">
    <text evidence="9">The sequence shown here is derived from an EMBL/GenBank/DDBJ whole genome shotgun (WGS) entry which is preliminary data.</text>
</comment>
<dbReference type="RefSeq" id="WP_184109411.1">
    <property type="nucleotide sequence ID" value="NZ_BNAJ01000001.1"/>
</dbReference>
<dbReference type="InterPro" id="IPR029039">
    <property type="entry name" value="Flavoprotein-like_sf"/>
</dbReference>
<feature type="binding site" evidence="6">
    <location>
        <begin position="17"/>
        <end position="19"/>
    </location>
    <ligand>
        <name>FMN</name>
        <dbReference type="ChEBI" id="CHEBI:58210"/>
    </ligand>
</feature>
<dbReference type="InterPro" id="IPR023048">
    <property type="entry name" value="NADH:quinone_OxRdtase_FMN_depd"/>
</dbReference>
<evidence type="ECO:0000256" key="6">
    <source>
        <dbReference type="HAMAP-Rule" id="MF_01216"/>
    </source>
</evidence>
<dbReference type="InterPro" id="IPR003680">
    <property type="entry name" value="Flavodoxin_fold"/>
</dbReference>
<keyword evidence="11" id="KW-1185">Reference proteome</keyword>
<evidence type="ECO:0000313" key="8">
    <source>
        <dbReference type="EMBL" id="GHF31149.1"/>
    </source>
</evidence>
<keyword evidence="3 6" id="KW-0560">Oxidoreductase</keyword>
<dbReference type="GO" id="GO:0009055">
    <property type="term" value="F:electron transfer activity"/>
    <property type="evidence" value="ECO:0007669"/>
    <property type="project" value="UniProtKB-UniRule"/>
</dbReference>
<comment type="function">
    <text evidence="6">Quinone reductase that provides resistance to thiol-specific stress caused by electrophilic quinones.</text>
</comment>
<organism evidence="9 10">
    <name type="scientific">Deinococcus metalli</name>
    <dbReference type="NCBI Taxonomy" id="1141878"/>
    <lineage>
        <taxon>Bacteria</taxon>
        <taxon>Thermotogati</taxon>
        <taxon>Deinococcota</taxon>
        <taxon>Deinococci</taxon>
        <taxon>Deinococcales</taxon>
        <taxon>Deinococcaceae</taxon>
        <taxon>Deinococcus</taxon>
    </lineage>
</organism>
<comment type="similarity">
    <text evidence="6">Belongs to the azoreductase type 1 family.</text>
</comment>
<dbReference type="Proteomes" id="UP000539473">
    <property type="component" value="Unassembled WGS sequence"/>
</dbReference>
<evidence type="ECO:0000313" key="10">
    <source>
        <dbReference type="Proteomes" id="UP000539473"/>
    </source>
</evidence>
<accession>A0A7W8KC27</accession>
<comment type="catalytic activity">
    <reaction evidence="6">
        <text>2 a quinone + NADH + H(+) = 2 a 1,4-benzosemiquinone + NAD(+)</text>
        <dbReference type="Rhea" id="RHEA:65952"/>
        <dbReference type="ChEBI" id="CHEBI:15378"/>
        <dbReference type="ChEBI" id="CHEBI:57540"/>
        <dbReference type="ChEBI" id="CHEBI:57945"/>
        <dbReference type="ChEBI" id="CHEBI:132124"/>
        <dbReference type="ChEBI" id="CHEBI:134225"/>
    </reaction>
</comment>
<keyword evidence="4 6" id="KW-0520">NAD</keyword>
<evidence type="ECO:0000256" key="1">
    <source>
        <dbReference type="ARBA" id="ARBA00022630"/>
    </source>
</evidence>
<evidence type="ECO:0000313" key="11">
    <source>
        <dbReference type="Proteomes" id="UP000619376"/>
    </source>
</evidence>
<reference evidence="11" key="2">
    <citation type="journal article" date="2019" name="Int. J. Syst. Evol. Microbiol.">
        <title>The Global Catalogue of Microorganisms (GCM) 10K type strain sequencing project: providing services to taxonomists for standard genome sequencing and annotation.</title>
        <authorList>
            <consortium name="The Broad Institute Genomics Platform"/>
            <consortium name="The Broad Institute Genome Sequencing Center for Infectious Disease"/>
            <person name="Wu L."/>
            <person name="Ma J."/>
        </authorList>
    </citation>
    <scope>NUCLEOTIDE SEQUENCE [LARGE SCALE GENOMIC DNA]</scope>
    <source>
        <strain evidence="11">CGMCC 1.18437</strain>
    </source>
</reference>
<comment type="caution">
    <text evidence="6">Lacks conserved residue(s) required for the propagation of feature annotation.</text>
</comment>
<dbReference type="Pfam" id="PF02525">
    <property type="entry name" value="Flavodoxin_2"/>
    <property type="match status" value="1"/>
</dbReference>
<keyword evidence="1 6" id="KW-0285">Flavoprotein</keyword>